<name>A0A0A8XSV0_ARUDO</name>
<evidence type="ECO:0000313" key="2">
    <source>
        <dbReference type="EMBL" id="JAD14797.1"/>
    </source>
</evidence>
<accession>A0A0A8XSV0</accession>
<sequence length="52" mass="5902">MMAMAPPLSSMTNILSPPFTDNKEFRRGPSSTLWHETKEEEAHARTWSIAVL</sequence>
<dbReference type="AlphaFoldDB" id="A0A0A8XSV0"/>
<reference evidence="2" key="1">
    <citation type="submission" date="2014-09" db="EMBL/GenBank/DDBJ databases">
        <authorList>
            <person name="Magalhaes I.L.F."/>
            <person name="Oliveira U."/>
            <person name="Santos F.R."/>
            <person name="Vidigal T.H.D.A."/>
            <person name="Brescovit A.D."/>
            <person name="Santos A.J."/>
        </authorList>
    </citation>
    <scope>NUCLEOTIDE SEQUENCE</scope>
    <source>
        <tissue evidence="2">Shoot tissue taken approximately 20 cm above the soil surface</tissue>
    </source>
</reference>
<proteinExistence type="predicted"/>
<evidence type="ECO:0000256" key="1">
    <source>
        <dbReference type="SAM" id="MobiDB-lite"/>
    </source>
</evidence>
<dbReference type="EMBL" id="GBRH01283098">
    <property type="protein sequence ID" value="JAD14797.1"/>
    <property type="molecule type" value="Transcribed_RNA"/>
</dbReference>
<feature type="region of interest" description="Disordered" evidence="1">
    <location>
        <begin position="1"/>
        <end position="33"/>
    </location>
</feature>
<organism evidence="2">
    <name type="scientific">Arundo donax</name>
    <name type="common">Giant reed</name>
    <name type="synonym">Donax arundinaceus</name>
    <dbReference type="NCBI Taxonomy" id="35708"/>
    <lineage>
        <taxon>Eukaryota</taxon>
        <taxon>Viridiplantae</taxon>
        <taxon>Streptophyta</taxon>
        <taxon>Embryophyta</taxon>
        <taxon>Tracheophyta</taxon>
        <taxon>Spermatophyta</taxon>
        <taxon>Magnoliopsida</taxon>
        <taxon>Liliopsida</taxon>
        <taxon>Poales</taxon>
        <taxon>Poaceae</taxon>
        <taxon>PACMAD clade</taxon>
        <taxon>Arundinoideae</taxon>
        <taxon>Arundineae</taxon>
        <taxon>Arundo</taxon>
    </lineage>
</organism>
<protein>
    <submittedName>
        <fullName evidence="2">UPS2</fullName>
    </submittedName>
</protein>
<reference evidence="2" key="2">
    <citation type="journal article" date="2015" name="Data Brief">
        <title>Shoot transcriptome of the giant reed, Arundo donax.</title>
        <authorList>
            <person name="Barrero R.A."/>
            <person name="Guerrero F.D."/>
            <person name="Moolhuijzen P."/>
            <person name="Goolsby J.A."/>
            <person name="Tidwell J."/>
            <person name="Bellgard S.E."/>
            <person name="Bellgard M.I."/>
        </authorList>
    </citation>
    <scope>NUCLEOTIDE SEQUENCE</scope>
    <source>
        <tissue evidence="2">Shoot tissue taken approximately 20 cm above the soil surface</tissue>
    </source>
</reference>